<proteinExistence type="predicted"/>
<dbReference type="OrthoDB" id="9802848at2"/>
<keyword evidence="2" id="KW-0547">Nucleotide-binding</keyword>
<dbReference type="InterPro" id="IPR014001">
    <property type="entry name" value="Helicase_ATP-bd"/>
</dbReference>
<dbReference type="InterPro" id="IPR027417">
    <property type="entry name" value="P-loop_NTPase"/>
</dbReference>
<dbReference type="EMBL" id="FUYE01000003">
    <property type="protein sequence ID" value="SKA84662.1"/>
    <property type="molecule type" value="Genomic_DNA"/>
</dbReference>
<dbReference type="GO" id="GO:0004386">
    <property type="term" value="F:helicase activity"/>
    <property type="evidence" value="ECO:0007669"/>
    <property type="project" value="UniProtKB-KW"/>
</dbReference>
<keyword evidence="2" id="KW-0378">Hydrolase</keyword>
<organism evidence="2 3">
    <name type="scientific">Prosthecobacter debontii</name>
    <dbReference type="NCBI Taxonomy" id="48467"/>
    <lineage>
        <taxon>Bacteria</taxon>
        <taxon>Pseudomonadati</taxon>
        <taxon>Verrucomicrobiota</taxon>
        <taxon>Verrucomicrobiia</taxon>
        <taxon>Verrucomicrobiales</taxon>
        <taxon>Verrucomicrobiaceae</taxon>
        <taxon>Prosthecobacter</taxon>
    </lineage>
</organism>
<dbReference type="RefSeq" id="WP_078812251.1">
    <property type="nucleotide sequence ID" value="NZ_FUYE01000003.1"/>
</dbReference>
<dbReference type="Gene3D" id="3.40.50.300">
    <property type="entry name" value="P-loop containing nucleotide triphosphate hydrolases"/>
    <property type="match status" value="2"/>
</dbReference>
<keyword evidence="2" id="KW-0347">Helicase</keyword>
<feature type="domain" description="Helicase ATP-binding" evidence="1">
    <location>
        <begin position="26"/>
        <end position="167"/>
    </location>
</feature>
<evidence type="ECO:0000259" key="1">
    <source>
        <dbReference type="PROSITE" id="PS51192"/>
    </source>
</evidence>
<dbReference type="Proteomes" id="UP000190774">
    <property type="component" value="Unassembled WGS sequence"/>
</dbReference>
<dbReference type="PROSITE" id="PS51192">
    <property type="entry name" value="HELICASE_ATP_BIND_1"/>
    <property type="match status" value="1"/>
</dbReference>
<reference evidence="3" key="1">
    <citation type="submission" date="2017-02" db="EMBL/GenBank/DDBJ databases">
        <authorList>
            <person name="Varghese N."/>
            <person name="Submissions S."/>
        </authorList>
    </citation>
    <scope>NUCLEOTIDE SEQUENCE [LARGE SCALE GENOMIC DNA]</scope>
    <source>
        <strain evidence="3">ATCC 700200</strain>
    </source>
</reference>
<evidence type="ECO:0000313" key="2">
    <source>
        <dbReference type="EMBL" id="SKA84662.1"/>
    </source>
</evidence>
<keyword evidence="3" id="KW-1185">Reference proteome</keyword>
<gene>
    <name evidence="2" type="ORF">SAMN02745166_01040</name>
</gene>
<evidence type="ECO:0000313" key="3">
    <source>
        <dbReference type="Proteomes" id="UP000190774"/>
    </source>
</evidence>
<dbReference type="SUPFAM" id="SSF52540">
    <property type="entry name" value="P-loop containing nucleoside triphosphate hydrolases"/>
    <property type="match status" value="2"/>
</dbReference>
<sequence>MNPILETLAGPSGQFAYQIKPAEMLATALETHRGALNASGMGIGKTHMSLAAVLLTQRQPAIICPKPCVAGWQRAVAHFGVKPIFIGGYEEVKRGSRHFNRTGWHLPEGATIIFDEAHHCKGGEDTENGRMLGSAWQAGYPILMLSATIAENPAEMWSSGQVLGLHDGSPEGFKAWLVNMGCEWSIDRERWQFPARHRPRLKEIQAHIFEGSPPRGIRITPEALGDAFPPTDIRCVAVDLPDEIRDRINKAWKDCHDLEQRLRKQGAPSWKIVQLKRNTWAQAYELSQTAKAPYLIEKARAGVDAGYSVPIFCNYTDTRKEIMAGLHTRCGIFGGQKPLEREKHRLDFQQDRQRIIVCQIQSGGTGLDLHDVESDFERFAFILPCPKWMLIEQASGRVRRAGGGPSQQRIIYAAGTIESTMCKRHAERLANLKALVGEGMEITDD</sequence>
<dbReference type="STRING" id="48467.SAMN02745166_01040"/>
<name>A0A1T4X4Z1_9BACT</name>
<keyword evidence="2" id="KW-0067">ATP-binding</keyword>
<dbReference type="AlphaFoldDB" id="A0A1T4X4Z1"/>
<accession>A0A1T4X4Z1</accession>
<protein>
    <submittedName>
        <fullName evidence="2">Superfamily II DNA or RNA helicase</fullName>
    </submittedName>
</protein>